<organism evidence="3 4">
    <name type="scientific">Sphagnum troendelagicum</name>
    <dbReference type="NCBI Taxonomy" id="128251"/>
    <lineage>
        <taxon>Eukaryota</taxon>
        <taxon>Viridiplantae</taxon>
        <taxon>Streptophyta</taxon>
        <taxon>Embryophyta</taxon>
        <taxon>Bryophyta</taxon>
        <taxon>Sphagnophytina</taxon>
        <taxon>Sphagnopsida</taxon>
        <taxon>Sphagnales</taxon>
        <taxon>Sphagnaceae</taxon>
        <taxon>Sphagnum</taxon>
    </lineage>
</organism>
<keyword evidence="2" id="KW-0732">Signal</keyword>
<evidence type="ECO:0000313" key="4">
    <source>
        <dbReference type="Proteomes" id="UP001497512"/>
    </source>
</evidence>
<evidence type="ECO:0000256" key="2">
    <source>
        <dbReference type="SAM" id="SignalP"/>
    </source>
</evidence>
<dbReference type="EMBL" id="OZ019906">
    <property type="protein sequence ID" value="CAK9204602.1"/>
    <property type="molecule type" value="Genomic_DNA"/>
</dbReference>
<protein>
    <submittedName>
        <fullName evidence="3">Uncharacterized protein</fullName>
    </submittedName>
</protein>
<evidence type="ECO:0000256" key="1">
    <source>
        <dbReference type="SAM" id="MobiDB-lite"/>
    </source>
</evidence>
<name>A0ABP0TU46_9BRYO</name>
<feature type="signal peptide" evidence="2">
    <location>
        <begin position="1"/>
        <end position="22"/>
    </location>
</feature>
<proteinExistence type="predicted"/>
<feature type="region of interest" description="Disordered" evidence="1">
    <location>
        <begin position="121"/>
        <end position="142"/>
    </location>
</feature>
<feature type="compositionally biased region" description="Polar residues" evidence="1">
    <location>
        <begin position="133"/>
        <end position="142"/>
    </location>
</feature>
<evidence type="ECO:0000313" key="3">
    <source>
        <dbReference type="EMBL" id="CAK9204602.1"/>
    </source>
</evidence>
<sequence length="142" mass="15339">MAPRLFLVIGTVCFMILALLDATQLQGVTAMRLLLPGNHDAPVIIDTGDLKPDFMLDIFTDCQQDESGCSHNHENFGRSEGAIPAARPHINNVETTKVGGENSSNNLLHGRPFKFHAQRADKGSPVLPAPNGNPGQNWSISL</sequence>
<accession>A0ABP0TU46</accession>
<feature type="chain" id="PRO_5045315069" evidence="2">
    <location>
        <begin position="23"/>
        <end position="142"/>
    </location>
</feature>
<keyword evidence="4" id="KW-1185">Reference proteome</keyword>
<reference evidence="3" key="1">
    <citation type="submission" date="2024-02" db="EMBL/GenBank/DDBJ databases">
        <authorList>
            <consortium name="ELIXIR-Norway"/>
            <consortium name="Elixir Norway"/>
        </authorList>
    </citation>
    <scope>NUCLEOTIDE SEQUENCE</scope>
</reference>
<dbReference type="Proteomes" id="UP001497512">
    <property type="component" value="Chromosome 14"/>
</dbReference>
<gene>
    <name evidence="3" type="ORF">CSSPTR1EN2_LOCUS7468</name>
</gene>